<dbReference type="InterPro" id="IPR016032">
    <property type="entry name" value="Sig_transdc_resp-reg_C-effctor"/>
</dbReference>
<keyword evidence="7" id="KW-1185">Reference proteome</keyword>
<dbReference type="PROSITE" id="PS50043">
    <property type="entry name" value="HTH_LUXR_2"/>
    <property type="match status" value="1"/>
</dbReference>
<dbReference type="InterPro" id="IPR036388">
    <property type="entry name" value="WH-like_DNA-bd_sf"/>
</dbReference>
<proteinExistence type="predicted"/>
<evidence type="ECO:0000256" key="4">
    <source>
        <dbReference type="SAM" id="MobiDB-lite"/>
    </source>
</evidence>
<organism evidence="6 7">
    <name type="scientific">Amycolatopsis melonis</name>
    <dbReference type="NCBI Taxonomy" id="3156488"/>
    <lineage>
        <taxon>Bacteria</taxon>
        <taxon>Bacillati</taxon>
        <taxon>Actinomycetota</taxon>
        <taxon>Actinomycetes</taxon>
        <taxon>Pseudonocardiales</taxon>
        <taxon>Pseudonocardiaceae</taxon>
        <taxon>Amycolatopsis</taxon>
    </lineage>
</organism>
<dbReference type="PANTHER" id="PTHR44688:SF16">
    <property type="entry name" value="DNA-BINDING TRANSCRIPTIONAL ACTIVATOR DEVR_DOSR"/>
    <property type="match status" value="1"/>
</dbReference>
<accession>A0ABV0LM49</accession>
<evidence type="ECO:0000256" key="1">
    <source>
        <dbReference type="ARBA" id="ARBA00023015"/>
    </source>
</evidence>
<sequence>MGSPATRCRSRRGSSRPRTSTTPSGSPVRTARPCRLPRPRKSSPGKPAPAVSTARPSTPCLAAAGRRVRRALPAQPGLTARETQVLVQLARGLSNPEIAAALTVSRKTVSTHLEHIYAKLGVSTRTQAALFAMRHGLTGQDIG</sequence>
<dbReference type="PRINTS" id="PR00038">
    <property type="entry name" value="HTHLUXR"/>
</dbReference>
<feature type="domain" description="HTH luxR-type" evidence="5">
    <location>
        <begin position="71"/>
        <end position="136"/>
    </location>
</feature>
<dbReference type="Proteomes" id="UP001440984">
    <property type="component" value="Unassembled WGS sequence"/>
</dbReference>
<keyword evidence="2" id="KW-0238">DNA-binding</keyword>
<dbReference type="CDD" id="cd06170">
    <property type="entry name" value="LuxR_C_like"/>
    <property type="match status" value="1"/>
</dbReference>
<name>A0ABV0LM49_9PSEU</name>
<dbReference type="Gene3D" id="1.10.10.10">
    <property type="entry name" value="Winged helix-like DNA-binding domain superfamily/Winged helix DNA-binding domain"/>
    <property type="match status" value="1"/>
</dbReference>
<dbReference type="RefSeq" id="WP_348954660.1">
    <property type="nucleotide sequence ID" value="NZ_JBDZYD010000012.1"/>
</dbReference>
<dbReference type="SMART" id="SM00421">
    <property type="entry name" value="HTH_LUXR"/>
    <property type="match status" value="1"/>
</dbReference>
<gene>
    <name evidence="6" type="ORF">ABJI51_30065</name>
</gene>
<comment type="caution">
    <text evidence="6">The sequence shown here is derived from an EMBL/GenBank/DDBJ whole genome shotgun (WGS) entry which is preliminary data.</text>
</comment>
<feature type="region of interest" description="Disordered" evidence="4">
    <location>
        <begin position="1"/>
        <end position="59"/>
    </location>
</feature>
<dbReference type="Pfam" id="PF00196">
    <property type="entry name" value="GerE"/>
    <property type="match status" value="1"/>
</dbReference>
<evidence type="ECO:0000313" key="6">
    <source>
        <dbReference type="EMBL" id="MEQ0563345.1"/>
    </source>
</evidence>
<feature type="compositionally biased region" description="Low complexity" evidence="4">
    <location>
        <begin position="16"/>
        <end position="30"/>
    </location>
</feature>
<reference evidence="6 7" key="1">
    <citation type="submission" date="2024-05" db="EMBL/GenBank/DDBJ databases">
        <authorList>
            <person name="Zhao H."/>
            <person name="Xu Y."/>
            <person name="Lin S."/>
            <person name="Spain J.C."/>
            <person name="Zhou N.-Y."/>
        </authorList>
    </citation>
    <scope>NUCLEOTIDE SEQUENCE [LARGE SCALE GENOMIC DNA]</scope>
    <source>
        <strain evidence="6 7">NEAU-NG30</strain>
    </source>
</reference>
<dbReference type="InterPro" id="IPR000792">
    <property type="entry name" value="Tscrpt_reg_LuxR_C"/>
</dbReference>
<dbReference type="SUPFAM" id="SSF46894">
    <property type="entry name" value="C-terminal effector domain of the bipartite response regulators"/>
    <property type="match status" value="1"/>
</dbReference>
<keyword evidence="3" id="KW-0804">Transcription</keyword>
<evidence type="ECO:0000259" key="5">
    <source>
        <dbReference type="PROSITE" id="PS50043"/>
    </source>
</evidence>
<evidence type="ECO:0000256" key="3">
    <source>
        <dbReference type="ARBA" id="ARBA00023163"/>
    </source>
</evidence>
<dbReference type="EMBL" id="JBDZYD010000012">
    <property type="protein sequence ID" value="MEQ0563345.1"/>
    <property type="molecule type" value="Genomic_DNA"/>
</dbReference>
<protein>
    <submittedName>
        <fullName evidence="6">Response regulator transcription factor</fullName>
    </submittedName>
</protein>
<keyword evidence="1" id="KW-0805">Transcription regulation</keyword>
<dbReference type="PROSITE" id="PS00622">
    <property type="entry name" value="HTH_LUXR_1"/>
    <property type="match status" value="1"/>
</dbReference>
<evidence type="ECO:0000313" key="7">
    <source>
        <dbReference type="Proteomes" id="UP001440984"/>
    </source>
</evidence>
<evidence type="ECO:0000256" key="2">
    <source>
        <dbReference type="ARBA" id="ARBA00023125"/>
    </source>
</evidence>
<dbReference type="PANTHER" id="PTHR44688">
    <property type="entry name" value="DNA-BINDING TRANSCRIPTIONAL ACTIVATOR DEVR_DOSR"/>
    <property type="match status" value="1"/>
</dbReference>